<organism evidence="2 3">
    <name type="scientific">Liparis tanakae</name>
    <name type="common">Tanaka's snailfish</name>
    <dbReference type="NCBI Taxonomy" id="230148"/>
    <lineage>
        <taxon>Eukaryota</taxon>
        <taxon>Metazoa</taxon>
        <taxon>Chordata</taxon>
        <taxon>Craniata</taxon>
        <taxon>Vertebrata</taxon>
        <taxon>Euteleostomi</taxon>
        <taxon>Actinopterygii</taxon>
        <taxon>Neopterygii</taxon>
        <taxon>Teleostei</taxon>
        <taxon>Neoteleostei</taxon>
        <taxon>Acanthomorphata</taxon>
        <taxon>Eupercaria</taxon>
        <taxon>Perciformes</taxon>
        <taxon>Cottioidei</taxon>
        <taxon>Cottales</taxon>
        <taxon>Liparidae</taxon>
        <taxon>Liparis</taxon>
    </lineage>
</organism>
<keyword evidence="3" id="KW-1185">Reference proteome</keyword>
<evidence type="ECO:0000256" key="1">
    <source>
        <dbReference type="SAM" id="MobiDB-lite"/>
    </source>
</evidence>
<reference evidence="2 3" key="1">
    <citation type="submission" date="2019-03" db="EMBL/GenBank/DDBJ databases">
        <title>First draft genome of Liparis tanakae, snailfish: a comprehensive survey of snailfish specific genes.</title>
        <authorList>
            <person name="Kim W."/>
            <person name="Song I."/>
            <person name="Jeong J.-H."/>
            <person name="Kim D."/>
            <person name="Kim S."/>
            <person name="Ryu S."/>
            <person name="Song J.Y."/>
            <person name="Lee S.K."/>
        </authorList>
    </citation>
    <scope>NUCLEOTIDE SEQUENCE [LARGE SCALE GENOMIC DNA]</scope>
    <source>
        <tissue evidence="2">Muscle</tissue>
    </source>
</reference>
<name>A0A4Z2ER35_9TELE</name>
<dbReference type="Proteomes" id="UP000314294">
    <property type="component" value="Unassembled WGS sequence"/>
</dbReference>
<feature type="region of interest" description="Disordered" evidence="1">
    <location>
        <begin position="1"/>
        <end position="92"/>
    </location>
</feature>
<proteinExistence type="predicted"/>
<dbReference type="OrthoDB" id="2161at2759"/>
<gene>
    <name evidence="2" type="primary">SLC25A12_0</name>
    <name evidence="2" type="ORF">EYF80_058562</name>
</gene>
<protein>
    <submittedName>
        <fullName evidence="2">Calcium-binding mitochondrial carrier protein Aralar1</fullName>
    </submittedName>
</protein>
<evidence type="ECO:0000313" key="2">
    <source>
        <dbReference type="EMBL" id="TNN31285.1"/>
    </source>
</evidence>
<accession>A0A4Z2ER35</accession>
<evidence type="ECO:0000313" key="3">
    <source>
        <dbReference type="Proteomes" id="UP000314294"/>
    </source>
</evidence>
<dbReference type="EMBL" id="SRLO01003621">
    <property type="protein sequence ID" value="TNN31285.1"/>
    <property type="molecule type" value="Genomic_DNA"/>
</dbReference>
<sequence length="180" mass="19269">MRSAFEAGGTEKEAGPMGRRPGLGQKLDAGSWGKDPGPVLDTGEPCPRVTRADRKRGITHLLTTVPLSRAGSSAAPRTTHRPGRRAVPSCPLHPPARRLRYFTVADVTLSMAVKVQATQRADPNGLKTIFLKYASAVEDGEQHMTPGDFVQSYLGLHAQPQHNPKTVELIAGVADTTKDG</sequence>
<dbReference type="AlphaFoldDB" id="A0A4Z2ER35"/>
<comment type="caution">
    <text evidence="2">The sequence shown here is derived from an EMBL/GenBank/DDBJ whole genome shotgun (WGS) entry which is preliminary data.</text>
</comment>